<dbReference type="RefSeq" id="WP_045332212.1">
    <property type="nucleotide sequence ID" value="NZ_CAXWYH010000024.1"/>
</dbReference>
<evidence type="ECO:0000313" key="3">
    <source>
        <dbReference type="EMBL" id="CZX42621.1"/>
    </source>
</evidence>
<feature type="compositionally biased region" description="Basic and acidic residues" evidence="1">
    <location>
        <begin position="1"/>
        <end position="10"/>
    </location>
</feature>
<protein>
    <submittedName>
        <fullName evidence="3">P63C domain</fullName>
    </submittedName>
</protein>
<gene>
    <name evidence="4" type="ORF">G5635_21380</name>
    <name evidence="3" type="ORF">SAMEA2273352_02415</name>
</gene>
<dbReference type="Proteomes" id="UP000076205">
    <property type="component" value="Unassembled WGS sequence"/>
</dbReference>
<dbReference type="EMBL" id="JAAJRM010000014">
    <property type="protein sequence ID" value="NGF44952.1"/>
    <property type="molecule type" value="Genomic_DNA"/>
</dbReference>
<accession>A0A6G4MUV2</accession>
<evidence type="ECO:0000313" key="4">
    <source>
        <dbReference type="EMBL" id="NGF44952.1"/>
    </source>
</evidence>
<evidence type="ECO:0000256" key="1">
    <source>
        <dbReference type="SAM" id="MobiDB-lite"/>
    </source>
</evidence>
<proteinExistence type="predicted"/>
<evidence type="ECO:0000259" key="2">
    <source>
        <dbReference type="Pfam" id="PF10546"/>
    </source>
</evidence>
<dbReference type="Pfam" id="PF10546">
    <property type="entry name" value="P63C"/>
    <property type="match status" value="1"/>
</dbReference>
<feature type="region of interest" description="Disordered" evidence="1">
    <location>
        <begin position="1"/>
        <end position="28"/>
    </location>
</feature>
<feature type="domain" description="Bacteriophage Mx8 p63 C-terminal" evidence="2">
    <location>
        <begin position="202"/>
        <end position="290"/>
    </location>
</feature>
<comment type="caution">
    <text evidence="4">The sequence shown here is derived from an EMBL/GenBank/DDBJ whole genome shotgun (WGS) entry which is preliminary data.</text>
</comment>
<sequence>MSDDKKDPKGKAKGGIARAKSLTKEQRSDIAKKAAAARWKDKPLKATHKGSFMEEFGIDTECYVLDNESKTAVVTKTGLAKLIGLGERVKDIDRVLNAQYMQDYVDAVLLEKMENPYIFQWENDGAVLGSFTGGHGYDISVVIDICKALTAAKDSGDLPASRLNAAMQAQDLVNSAAKVGITNVAYAVAGFKPEVQQVIDLFKAFVREEARQYEKEFPNELYEAWYKIYQLNKPGRGRPFLFKKLTIEQIYKPLAKSEGKILDLAKSSKDEFGKSGDKIHQFLSEVGVKALKQQIGKVLAVTTLFDEKDAYESALEKVNK</sequence>
<organism evidence="4">
    <name type="scientific">Enterobacter hormaechei</name>
    <dbReference type="NCBI Taxonomy" id="158836"/>
    <lineage>
        <taxon>Bacteria</taxon>
        <taxon>Pseudomonadati</taxon>
        <taxon>Pseudomonadota</taxon>
        <taxon>Gammaproteobacteria</taxon>
        <taxon>Enterobacterales</taxon>
        <taxon>Enterobacteriaceae</taxon>
        <taxon>Enterobacter</taxon>
        <taxon>Enterobacter cloacae complex</taxon>
    </lineage>
</organism>
<reference evidence="4" key="2">
    <citation type="submission" date="2020-02" db="EMBL/GenBank/DDBJ databases">
        <title>WGS of Carbapenem-Resistant Enterobacteriaceae.</title>
        <authorList>
            <person name="Tokajian S."/>
            <person name="El Chaar M."/>
            <person name="El Khoury M."/>
        </authorList>
    </citation>
    <scope>NUCLEOTIDE SEQUENCE</scope>
    <source>
        <strain evidence="4">EHM_71</strain>
    </source>
</reference>
<reference evidence="3 5" key="1">
    <citation type="submission" date="2016-03" db="EMBL/GenBank/DDBJ databases">
        <authorList>
            <consortium name="Pathogen Informatics"/>
        </authorList>
    </citation>
    <scope>NUCLEOTIDE SEQUENCE [LARGE SCALE GENOMIC DNA]</scope>
    <source>
        <strain evidence="3">E1424</strain>
        <strain evidence="5">e1424</strain>
    </source>
</reference>
<name>A0A6G4MUV2_9ENTR</name>
<dbReference type="AlphaFoldDB" id="A0A6G4MUV2"/>
<dbReference type="EMBL" id="FJYW01000005">
    <property type="protein sequence ID" value="CZX42621.1"/>
    <property type="molecule type" value="Genomic_DNA"/>
</dbReference>
<dbReference type="InterPro" id="IPR018874">
    <property type="entry name" value="Phage_Mx8_p63_C"/>
</dbReference>
<evidence type="ECO:0000313" key="5">
    <source>
        <dbReference type="Proteomes" id="UP000076205"/>
    </source>
</evidence>